<name>A0ABR1ERE5_NECAM</name>
<dbReference type="EMBL" id="JAVFWL010000006">
    <property type="protein sequence ID" value="KAK6764471.1"/>
    <property type="molecule type" value="Genomic_DNA"/>
</dbReference>
<sequence length="90" mass="10608">MTCERYQHLAPPSKVAKLNRLRSFGHILSRPADRLVQRVLTSLSGSSWKKPPGRKRKFWTEVMKEDLRTPGVDRQSRRDASFRRIWVCDE</sequence>
<accession>A0ABR1ERE5</accession>
<proteinExistence type="predicted"/>
<evidence type="ECO:0000313" key="1">
    <source>
        <dbReference type="EMBL" id="KAK6764464.1"/>
    </source>
</evidence>
<protein>
    <submittedName>
        <fullName evidence="2">Uncharacterized protein</fullName>
    </submittedName>
</protein>
<gene>
    <name evidence="2" type="primary">Necator_chrX.g24862</name>
    <name evidence="1" type="synonym">Necator_chrX.g24855</name>
    <name evidence="1" type="ORF">RB195_024690</name>
    <name evidence="2" type="ORF">RB195_024697</name>
</gene>
<comment type="caution">
    <text evidence="2">The sequence shown here is derived from an EMBL/GenBank/DDBJ whole genome shotgun (WGS) entry which is preliminary data.</text>
</comment>
<dbReference type="Proteomes" id="UP001303046">
    <property type="component" value="Unassembled WGS sequence"/>
</dbReference>
<dbReference type="EMBL" id="JAVFWL010000006">
    <property type="protein sequence ID" value="KAK6764464.1"/>
    <property type="molecule type" value="Genomic_DNA"/>
</dbReference>
<evidence type="ECO:0000313" key="3">
    <source>
        <dbReference type="Proteomes" id="UP001303046"/>
    </source>
</evidence>
<evidence type="ECO:0000313" key="2">
    <source>
        <dbReference type="EMBL" id="KAK6764471.1"/>
    </source>
</evidence>
<reference evidence="2 3" key="1">
    <citation type="submission" date="2023-08" db="EMBL/GenBank/DDBJ databases">
        <title>A Necator americanus chromosomal reference genome.</title>
        <authorList>
            <person name="Ilik V."/>
            <person name="Petrzelkova K.J."/>
            <person name="Pardy F."/>
            <person name="Fuh T."/>
            <person name="Niatou-Singa F.S."/>
            <person name="Gouil Q."/>
            <person name="Baker L."/>
            <person name="Ritchie M.E."/>
            <person name="Jex A.R."/>
            <person name="Gazzola D."/>
            <person name="Li H."/>
            <person name="Toshio Fujiwara R."/>
            <person name="Zhan B."/>
            <person name="Aroian R.V."/>
            <person name="Pafco B."/>
            <person name="Schwarz E.M."/>
        </authorList>
    </citation>
    <scope>NUCLEOTIDE SEQUENCE [LARGE SCALE GENOMIC DNA]</scope>
    <source>
        <strain evidence="2 3">Aroian</strain>
        <tissue evidence="2">Whole animal</tissue>
    </source>
</reference>
<organism evidence="2 3">
    <name type="scientific">Necator americanus</name>
    <name type="common">Human hookworm</name>
    <dbReference type="NCBI Taxonomy" id="51031"/>
    <lineage>
        <taxon>Eukaryota</taxon>
        <taxon>Metazoa</taxon>
        <taxon>Ecdysozoa</taxon>
        <taxon>Nematoda</taxon>
        <taxon>Chromadorea</taxon>
        <taxon>Rhabditida</taxon>
        <taxon>Rhabditina</taxon>
        <taxon>Rhabditomorpha</taxon>
        <taxon>Strongyloidea</taxon>
        <taxon>Ancylostomatidae</taxon>
        <taxon>Bunostominae</taxon>
        <taxon>Necator</taxon>
    </lineage>
</organism>
<keyword evidence="3" id="KW-1185">Reference proteome</keyword>